<dbReference type="HOGENOM" id="CLU_933045_0_0_11"/>
<dbReference type="InterPro" id="IPR001650">
    <property type="entry name" value="Helicase_C-like"/>
</dbReference>
<dbReference type="InterPro" id="IPR027417">
    <property type="entry name" value="P-loop_NTPase"/>
</dbReference>
<reference evidence="2 3" key="1">
    <citation type="journal article" date="2014" name="Genome Announc.">
        <title>Draft Genome Sequence of Gordonia alkanivorans Strain CGMCC6845, a Halotolerant Hydrocarbon-Degrading Bacterium.</title>
        <authorList>
            <person name="Wang X."/>
            <person name="Jin D."/>
            <person name="Zhou L."/>
            <person name="Wu L."/>
            <person name="An W."/>
            <person name="Zhao L."/>
        </authorList>
    </citation>
    <scope>NUCLEOTIDE SEQUENCE [LARGE SCALE GENOMIC DNA]</scope>
    <source>
        <strain evidence="2 3">CGMCC 6845</strain>
    </source>
</reference>
<dbReference type="SUPFAM" id="SSF52540">
    <property type="entry name" value="P-loop containing nucleoside triphosphate hydrolases"/>
    <property type="match status" value="1"/>
</dbReference>
<dbReference type="Pfam" id="PF00271">
    <property type="entry name" value="Helicase_C"/>
    <property type="match status" value="1"/>
</dbReference>
<name>W9DGU8_9ACTN</name>
<dbReference type="PATRIC" id="fig|1423140.3.peg.3444"/>
<dbReference type="AlphaFoldDB" id="W9DGU8"/>
<dbReference type="Proteomes" id="UP000035035">
    <property type="component" value="Unassembled WGS sequence"/>
</dbReference>
<dbReference type="Gene3D" id="3.40.50.300">
    <property type="entry name" value="P-loop containing nucleotide triphosphate hydrolases"/>
    <property type="match status" value="1"/>
</dbReference>
<gene>
    <name evidence="2" type="ORF">V525_17185</name>
</gene>
<dbReference type="EMBL" id="AYXO01000037">
    <property type="protein sequence ID" value="ETA05646.1"/>
    <property type="molecule type" value="Genomic_DNA"/>
</dbReference>
<feature type="domain" description="Helicase C-terminal" evidence="1">
    <location>
        <begin position="88"/>
        <end position="137"/>
    </location>
</feature>
<dbReference type="CDD" id="cd18785">
    <property type="entry name" value="SF2_C"/>
    <property type="match status" value="1"/>
</dbReference>
<accession>W9DGU8</accession>
<evidence type="ECO:0000313" key="3">
    <source>
        <dbReference type="Proteomes" id="UP000035035"/>
    </source>
</evidence>
<keyword evidence="3" id="KW-1185">Reference proteome</keyword>
<proteinExistence type="predicted"/>
<comment type="caution">
    <text evidence="2">The sequence shown here is derived from an EMBL/GenBank/DDBJ whole genome shotgun (WGS) entry which is preliminary data.</text>
</comment>
<sequence>MQESVRRLIKDPIAVCREASIDPSFADSLVSDYGTNTVYGTSLYDVEAADRSLASNTSVGVLNSVQLTGQTDFDDVRDILGRLESPEEEFEKRIHAIAASSMLSHGVDVSRLNTMVMLGLPLSAAEFIQTTARVGRTHPGLVYVLHKIGRERDAQTFRHFPKFVSQGDRFVDPIPITRRSRRVLRLTLPGLIEARRLDIWEPRSLSRRLTTLPNLRDFVEQFQLSPASEREVLAKALGFTNEADTLLTAEIDEWLLTWFRNLADHGADFEWPSDLCPNRPMMSLRDVETTAPIFERRS</sequence>
<evidence type="ECO:0000259" key="1">
    <source>
        <dbReference type="Pfam" id="PF00271"/>
    </source>
</evidence>
<protein>
    <recommendedName>
        <fullName evidence="1">Helicase C-terminal domain-containing protein</fullName>
    </recommendedName>
</protein>
<organism evidence="2 3">
    <name type="scientific">Gordonia alkanivorans CGMCC 6845</name>
    <dbReference type="NCBI Taxonomy" id="1423140"/>
    <lineage>
        <taxon>Bacteria</taxon>
        <taxon>Bacillati</taxon>
        <taxon>Actinomycetota</taxon>
        <taxon>Actinomycetes</taxon>
        <taxon>Mycobacteriales</taxon>
        <taxon>Gordoniaceae</taxon>
        <taxon>Gordonia</taxon>
    </lineage>
</organism>
<evidence type="ECO:0000313" key="2">
    <source>
        <dbReference type="EMBL" id="ETA05646.1"/>
    </source>
</evidence>